<feature type="transmembrane region" description="Helical" evidence="1">
    <location>
        <begin position="62"/>
        <end position="80"/>
    </location>
</feature>
<gene>
    <name evidence="2" type="ORF">SAMN06297387_11750</name>
</gene>
<proteinExistence type="predicted"/>
<name>A0A286E0Q3_9ACTN</name>
<protein>
    <recommendedName>
        <fullName evidence="4">mRNA interferase RelE/StbE</fullName>
    </recommendedName>
</protein>
<dbReference type="EMBL" id="OCNE01000017">
    <property type="protein sequence ID" value="SOD64484.1"/>
    <property type="molecule type" value="Genomic_DNA"/>
</dbReference>
<dbReference type="RefSeq" id="WP_097232917.1">
    <property type="nucleotide sequence ID" value="NZ_OCNE01000017.1"/>
</dbReference>
<evidence type="ECO:0000256" key="1">
    <source>
        <dbReference type="SAM" id="Phobius"/>
    </source>
</evidence>
<reference evidence="2 3" key="1">
    <citation type="submission" date="2017-09" db="EMBL/GenBank/DDBJ databases">
        <authorList>
            <person name="Ehlers B."/>
            <person name="Leendertz F.H."/>
        </authorList>
    </citation>
    <scope>NUCLEOTIDE SEQUENCE [LARGE SCALE GENOMIC DNA]</scope>
    <source>
        <strain evidence="2 3">CGMCC 4.7095</strain>
    </source>
</reference>
<sequence>MFDLRISFTTEAAESAERMAPHRKKLLERGLAKLAQDPYHKASAPVGTHEDNRKAQVAPGILIEYLIGQGLMVVVVVTVFDEDLFLV</sequence>
<organism evidence="2 3">
    <name type="scientific">Streptomyces zhaozhouensis</name>
    <dbReference type="NCBI Taxonomy" id="1300267"/>
    <lineage>
        <taxon>Bacteria</taxon>
        <taxon>Bacillati</taxon>
        <taxon>Actinomycetota</taxon>
        <taxon>Actinomycetes</taxon>
        <taxon>Kitasatosporales</taxon>
        <taxon>Streptomycetaceae</taxon>
        <taxon>Streptomyces</taxon>
    </lineage>
</organism>
<accession>A0A286E0Q3</accession>
<evidence type="ECO:0000313" key="2">
    <source>
        <dbReference type="EMBL" id="SOD64484.1"/>
    </source>
</evidence>
<keyword evidence="1" id="KW-0472">Membrane</keyword>
<keyword evidence="1" id="KW-1133">Transmembrane helix</keyword>
<dbReference type="AlphaFoldDB" id="A0A286E0Q3"/>
<keyword evidence="1" id="KW-0812">Transmembrane</keyword>
<dbReference type="Proteomes" id="UP000219072">
    <property type="component" value="Unassembled WGS sequence"/>
</dbReference>
<dbReference type="OrthoDB" id="4315000at2"/>
<evidence type="ECO:0008006" key="4">
    <source>
        <dbReference type="Google" id="ProtNLM"/>
    </source>
</evidence>
<evidence type="ECO:0000313" key="3">
    <source>
        <dbReference type="Proteomes" id="UP000219072"/>
    </source>
</evidence>
<keyword evidence="3" id="KW-1185">Reference proteome</keyword>